<dbReference type="InterPro" id="IPR037883">
    <property type="entry name" value="Knr4/Smi1-like_sf"/>
</dbReference>
<dbReference type="OrthoDB" id="1094756at2"/>
<dbReference type="HOGENOM" id="CLU_1354050_0_0_10"/>
<dbReference type="Pfam" id="PF14568">
    <property type="entry name" value="SUKH_6"/>
    <property type="match status" value="1"/>
</dbReference>
<organism evidence="1 2">
    <name type="scientific">Phocaeicola salanitronis (strain DSM 18170 / JCM 13657 / CCUG 60908 / BL78)</name>
    <name type="common">Bacteroides salanitronis</name>
    <dbReference type="NCBI Taxonomy" id="667015"/>
    <lineage>
        <taxon>Bacteria</taxon>
        <taxon>Pseudomonadati</taxon>
        <taxon>Bacteroidota</taxon>
        <taxon>Bacteroidia</taxon>
        <taxon>Bacteroidales</taxon>
        <taxon>Bacteroidaceae</taxon>
        <taxon>Phocaeicola</taxon>
    </lineage>
</organism>
<protein>
    <submittedName>
        <fullName evidence="1">Cell wall assembly/cell proliferation coordinating protein, KNR4</fullName>
    </submittedName>
</protein>
<gene>
    <name evidence="1" type="ordered locus">Bacsa_3212</name>
</gene>
<dbReference type="Proteomes" id="UP000007486">
    <property type="component" value="Chromosome"/>
</dbReference>
<dbReference type="KEGG" id="bsa:Bacsa_3212"/>
<dbReference type="Gene3D" id="3.40.1580.10">
    <property type="entry name" value="SMI1/KNR4-like"/>
    <property type="match status" value="1"/>
</dbReference>
<dbReference type="EMBL" id="CP002530">
    <property type="protein sequence ID" value="ADY37739.1"/>
    <property type="molecule type" value="Genomic_DNA"/>
</dbReference>
<dbReference type="eggNOG" id="ENOG5034A7B">
    <property type="taxonomic scope" value="Bacteria"/>
</dbReference>
<dbReference type="STRING" id="667015.Bacsa_3212"/>
<proteinExistence type="predicted"/>
<dbReference type="RefSeq" id="WP_013619102.1">
    <property type="nucleotide sequence ID" value="NC_015164.1"/>
</dbReference>
<dbReference type="SUPFAM" id="SSF160631">
    <property type="entry name" value="SMI1/KNR4-like"/>
    <property type="match status" value="1"/>
</dbReference>
<dbReference type="AlphaFoldDB" id="F0R4B9"/>
<reference evidence="1 2" key="1">
    <citation type="journal article" date="2011" name="Stand. Genomic Sci.">
        <title>Complete genome sequence of Bacteroides salanitronis type strain (BL78).</title>
        <authorList>
            <person name="Gronow S."/>
            <person name="Held B."/>
            <person name="Lucas S."/>
            <person name="Lapidus A."/>
            <person name="Del Rio T.G."/>
            <person name="Nolan M."/>
            <person name="Tice H."/>
            <person name="Deshpande S."/>
            <person name="Cheng J.F."/>
            <person name="Pitluck S."/>
            <person name="Liolios K."/>
            <person name="Pagani I."/>
            <person name="Ivanova N."/>
            <person name="Mavromatis K."/>
            <person name="Pati A."/>
            <person name="Tapia R."/>
            <person name="Han C."/>
            <person name="Goodwin L."/>
            <person name="Chen A."/>
            <person name="Palaniappan K."/>
            <person name="Land M."/>
            <person name="Hauser L."/>
            <person name="Chang Y.J."/>
            <person name="Jeffries C.D."/>
            <person name="Brambilla E.M."/>
            <person name="Rohde M."/>
            <person name="Goker M."/>
            <person name="Detter J.C."/>
            <person name="Woyke T."/>
            <person name="Bristow J."/>
            <person name="Markowitz V."/>
            <person name="Hugenholtz P."/>
            <person name="Kyrpides N.C."/>
            <person name="Klenk H.P."/>
            <person name="Eisen J.A."/>
        </authorList>
    </citation>
    <scope>NUCLEOTIDE SEQUENCE [LARGE SCALE GENOMIC DNA]</scope>
    <source>
        <strain evidence="1 2">DSM 18170</strain>
    </source>
</reference>
<evidence type="ECO:0000313" key="1">
    <source>
        <dbReference type="EMBL" id="ADY37739.1"/>
    </source>
</evidence>
<sequence length="202" mass="23473">MKAINKHFKALGGLCNINHEMSLSLPDLENEIRLIENYLGKDIPELLRDILRKYHGYSFNKDIGYNVTVQIPILGDSTFLDFGQFLSLYPKAPLYLFDILENNEDIFGHDFLPFAEATPGDYIALNINEQSVYFISHDFSENEQSHIKIADSLKDYFLHLCERTEENEVLEKTPKIISVSYSNDLLLMMQEWKNKNTSNKER</sequence>
<keyword evidence="2" id="KW-1185">Reference proteome</keyword>
<name>F0R4B9_PHOSB</name>
<evidence type="ECO:0000313" key="2">
    <source>
        <dbReference type="Proteomes" id="UP000007486"/>
    </source>
</evidence>
<accession>F0R4B9</accession>